<evidence type="ECO:0000256" key="2">
    <source>
        <dbReference type="SAM" id="SignalP"/>
    </source>
</evidence>
<protein>
    <submittedName>
        <fullName evidence="3">Putative der and-72 secreted protein</fullName>
    </submittedName>
</protein>
<reference evidence="3" key="2">
    <citation type="journal article" date="2015" name="J. Proteomics">
        <title>Sexual differences in the sialomes of the zebra tick, Rhipicephalus pulchellus.</title>
        <authorList>
            <person name="Tan A.W."/>
            <person name="Francischetti I.M."/>
            <person name="Slovak M."/>
            <person name="Kini R.M."/>
            <person name="Ribeiro J.M."/>
        </authorList>
    </citation>
    <scope>NUCLEOTIDE SEQUENCE</scope>
    <source>
        <tissue evidence="3">Salivary gland</tissue>
    </source>
</reference>
<sequence length="121" mass="13660">MQTAVCLLLSLFFSPAMGGGDQPKQKRDLLGYDKPLPPDPEDRTPCASYRLRNQCSGRSSGWHYHHYYKFCLQSDSTHCGDQSNYFNDCDQCMKRCSTIVCTSETTTKAPPKLPKISPFGR</sequence>
<dbReference type="GO" id="GO:0004867">
    <property type="term" value="F:serine-type endopeptidase inhibitor activity"/>
    <property type="evidence" value="ECO:0007669"/>
    <property type="project" value="InterPro"/>
</dbReference>
<reference evidence="3" key="1">
    <citation type="submission" date="2012-11" db="EMBL/GenBank/DDBJ databases">
        <authorList>
            <person name="Lucero-Rivera Y.E."/>
            <person name="Tovar-Ramirez D."/>
        </authorList>
    </citation>
    <scope>NUCLEOTIDE SEQUENCE</scope>
    <source>
        <tissue evidence="3">Salivary gland</tissue>
    </source>
</reference>
<dbReference type="Gene3D" id="4.10.410.10">
    <property type="entry name" value="Pancreatic trypsin inhibitor Kunitz domain"/>
    <property type="match status" value="1"/>
</dbReference>
<keyword evidence="2" id="KW-0732">Signal</keyword>
<accession>L7LW90</accession>
<organism evidence="3">
    <name type="scientific">Rhipicephalus pulchellus</name>
    <name type="common">Yellow backed tick</name>
    <name type="synonym">Dermacentor pulchellus</name>
    <dbReference type="NCBI Taxonomy" id="72859"/>
    <lineage>
        <taxon>Eukaryota</taxon>
        <taxon>Metazoa</taxon>
        <taxon>Ecdysozoa</taxon>
        <taxon>Arthropoda</taxon>
        <taxon>Chelicerata</taxon>
        <taxon>Arachnida</taxon>
        <taxon>Acari</taxon>
        <taxon>Parasitiformes</taxon>
        <taxon>Ixodida</taxon>
        <taxon>Ixodoidea</taxon>
        <taxon>Ixodidae</taxon>
        <taxon>Rhipicephalinae</taxon>
        <taxon>Rhipicephalus</taxon>
        <taxon>Rhipicephalus</taxon>
    </lineage>
</organism>
<feature type="signal peptide" evidence="2">
    <location>
        <begin position="1"/>
        <end position="18"/>
    </location>
</feature>
<name>L7LW90_RHIPC</name>
<dbReference type="AlphaFoldDB" id="L7LW90"/>
<feature type="region of interest" description="Disordered" evidence="1">
    <location>
        <begin position="16"/>
        <end position="44"/>
    </location>
</feature>
<evidence type="ECO:0000313" key="3">
    <source>
        <dbReference type="EMBL" id="JAA55882.1"/>
    </source>
</evidence>
<evidence type="ECO:0000256" key="1">
    <source>
        <dbReference type="SAM" id="MobiDB-lite"/>
    </source>
</evidence>
<dbReference type="SUPFAM" id="SSF57362">
    <property type="entry name" value="BPTI-like"/>
    <property type="match status" value="1"/>
</dbReference>
<feature type="chain" id="PRO_5003981449" evidence="2">
    <location>
        <begin position="19"/>
        <end position="121"/>
    </location>
</feature>
<dbReference type="InterPro" id="IPR036880">
    <property type="entry name" value="Kunitz_BPTI_sf"/>
</dbReference>
<dbReference type="EMBL" id="GACK01009152">
    <property type="protein sequence ID" value="JAA55882.1"/>
    <property type="molecule type" value="mRNA"/>
</dbReference>
<proteinExistence type="evidence at transcript level"/>